<dbReference type="EMBL" id="MU864972">
    <property type="protein sequence ID" value="KAK4462440.1"/>
    <property type="molecule type" value="Genomic_DNA"/>
</dbReference>
<dbReference type="GO" id="GO:0016491">
    <property type="term" value="F:oxidoreductase activity"/>
    <property type="evidence" value="ECO:0007669"/>
    <property type="project" value="InterPro"/>
</dbReference>
<proteinExistence type="predicted"/>
<feature type="domain" description="ER-bound oxygenase mpaB/mpaB'/Rubber oxygenase catalytic" evidence="2">
    <location>
        <begin position="111"/>
        <end position="343"/>
    </location>
</feature>
<dbReference type="Proteomes" id="UP001321749">
    <property type="component" value="Unassembled WGS sequence"/>
</dbReference>
<evidence type="ECO:0000256" key="1">
    <source>
        <dbReference type="SAM" id="MobiDB-lite"/>
    </source>
</evidence>
<dbReference type="InterPro" id="IPR018713">
    <property type="entry name" value="MPAB/Lcp_cat_dom"/>
</dbReference>
<keyword evidence="4" id="KW-1185">Reference proteome</keyword>
<dbReference type="PANTHER" id="PTHR37539">
    <property type="entry name" value="SECRETED PROTEIN-RELATED"/>
    <property type="match status" value="1"/>
</dbReference>
<evidence type="ECO:0000259" key="2">
    <source>
        <dbReference type="Pfam" id="PF09995"/>
    </source>
</evidence>
<evidence type="ECO:0000313" key="3">
    <source>
        <dbReference type="EMBL" id="KAK4462440.1"/>
    </source>
</evidence>
<feature type="region of interest" description="Disordered" evidence="1">
    <location>
        <begin position="189"/>
        <end position="216"/>
    </location>
</feature>
<accession>A0AAV9HQT0</accession>
<organism evidence="3 4">
    <name type="scientific">Cladorrhinum samala</name>
    <dbReference type="NCBI Taxonomy" id="585594"/>
    <lineage>
        <taxon>Eukaryota</taxon>
        <taxon>Fungi</taxon>
        <taxon>Dikarya</taxon>
        <taxon>Ascomycota</taxon>
        <taxon>Pezizomycotina</taxon>
        <taxon>Sordariomycetes</taxon>
        <taxon>Sordariomycetidae</taxon>
        <taxon>Sordariales</taxon>
        <taxon>Podosporaceae</taxon>
        <taxon>Cladorrhinum</taxon>
    </lineage>
</organism>
<gene>
    <name evidence="3" type="ORF">QBC42DRAFT_176081</name>
</gene>
<reference evidence="3" key="2">
    <citation type="submission" date="2023-06" db="EMBL/GenBank/DDBJ databases">
        <authorList>
            <consortium name="Lawrence Berkeley National Laboratory"/>
            <person name="Mondo S.J."/>
            <person name="Hensen N."/>
            <person name="Bonometti L."/>
            <person name="Westerberg I."/>
            <person name="Brannstrom I.O."/>
            <person name="Guillou S."/>
            <person name="Cros-Aarteil S."/>
            <person name="Calhoun S."/>
            <person name="Haridas S."/>
            <person name="Kuo A."/>
            <person name="Pangilinan J."/>
            <person name="Riley R."/>
            <person name="Labutti K."/>
            <person name="Andreopoulos B."/>
            <person name="Lipzen A."/>
            <person name="Chen C."/>
            <person name="Yanf M."/>
            <person name="Daum C."/>
            <person name="Ng V."/>
            <person name="Clum A."/>
            <person name="Steindorff A."/>
            <person name="Ohm R."/>
            <person name="Martin F."/>
            <person name="Silar P."/>
            <person name="Natvig D."/>
            <person name="Lalanne C."/>
            <person name="Gautier V."/>
            <person name="Ament-Velasquez S.L."/>
            <person name="Kruys A."/>
            <person name="Hutchinson M.I."/>
            <person name="Powell A.J."/>
            <person name="Barry K."/>
            <person name="Miller A.N."/>
            <person name="Grigoriev I.V."/>
            <person name="Debuchy R."/>
            <person name="Gladieux P."/>
            <person name="Thoren M.H."/>
            <person name="Johannesson H."/>
        </authorList>
    </citation>
    <scope>NUCLEOTIDE SEQUENCE</scope>
    <source>
        <strain evidence="3">PSN324</strain>
    </source>
</reference>
<dbReference type="Pfam" id="PF09995">
    <property type="entry name" value="MPAB_Lcp_cat"/>
    <property type="match status" value="1"/>
</dbReference>
<dbReference type="InterPro" id="IPR037473">
    <property type="entry name" value="Lcp-like"/>
</dbReference>
<dbReference type="PANTHER" id="PTHR37539:SF1">
    <property type="entry name" value="ER-BOUND OXYGENASE MPAB_MPAB'_RUBBER OXYGENASE CATALYTIC DOMAIN-CONTAINING PROTEIN"/>
    <property type="match status" value="1"/>
</dbReference>
<evidence type="ECO:0000313" key="4">
    <source>
        <dbReference type="Proteomes" id="UP001321749"/>
    </source>
</evidence>
<name>A0AAV9HQT0_9PEZI</name>
<protein>
    <recommendedName>
        <fullName evidence="2">ER-bound oxygenase mpaB/mpaB'/Rubber oxygenase catalytic domain-containing protein</fullName>
    </recommendedName>
</protein>
<sequence>MPAYPPLYPGQTFQVYGRSVTWTSQHYTPAELSPLLYSSDSLADECLARLDALTPSIPPSPSKGYLSLLLSNPDDPLLTSVLTLPPWVSLPQLVRAQSLLYLHLPAFLTSLTFQSLLGGAAAPRISSVLLQTNGFSPNTTHRRLLQTFQHVLDITSSPEALLPPHGEAFISTLRVRLLHASVRRRILSKPRSASGRTKSGPDDEDNNGDSNAPRIPPISTLHSLATILSFSVAITEMSLPRQGIFLTPQERSDWLALWRYVAHLLGCDHTCLASVALASAMLESIVVSELGPSDDSRRVARNMIAGLSMTSPTYSSEAFLRAQARWLNGAELADGLGIKWDGWYYDGAVAGQCIVLMGVSLFGRLMPGRWWEGLVRKGVGRMMIKEGVGARGGETWERKGYVTDWWGWKGKGGERGDEGKAWRGTLIEWRNLTVLFLTIAGSGKLVWKGVGIVSQILEGLA</sequence>
<comment type="caution">
    <text evidence="3">The sequence shown here is derived from an EMBL/GenBank/DDBJ whole genome shotgun (WGS) entry which is preliminary data.</text>
</comment>
<reference evidence="3" key="1">
    <citation type="journal article" date="2023" name="Mol. Phylogenet. Evol.">
        <title>Genome-scale phylogeny and comparative genomics of the fungal order Sordariales.</title>
        <authorList>
            <person name="Hensen N."/>
            <person name="Bonometti L."/>
            <person name="Westerberg I."/>
            <person name="Brannstrom I.O."/>
            <person name="Guillou S."/>
            <person name="Cros-Aarteil S."/>
            <person name="Calhoun S."/>
            <person name="Haridas S."/>
            <person name="Kuo A."/>
            <person name="Mondo S."/>
            <person name="Pangilinan J."/>
            <person name="Riley R."/>
            <person name="LaButti K."/>
            <person name="Andreopoulos B."/>
            <person name="Lipzen A."/>
            <person name="Chen C."/>
            <person name="Yan M."/>
            <person name="Daum C."/>
            <person name="Ng V."/>
            <person name="Clum A."/>
            <person name="Steindorff A."/>
            <person name="Ohm R.A."/>
            <person name="Martin F."/>
            <person name="Silar P."/>
            <person name="Natvig D.O."/>
            <person name="Lalanne C."/>
            <person name="Gautier V."/>
            <person name="Ament-Velasquez S.L."/>
            <person name="Kruys A."/>
            <person name="Hutchinson M.I."/>
            <person name="Powell A.J."/>
            <person name="Barry K."/>
            <person name="Miller A.N."/>
            <person name="Grigoriev I.V."/>
            <person name="Debuchy R."/>
            <person name="Gladieux P."/>
            <person name="Hiltunen Thoren M."/>
            <person name="Johannesson H."/>
        </authorList>
    </citation>
    <scope>NUCLEOTIDE SEQUENCE</scope>
    <source>
        <strain evidence="3">PSN324</strain>
    </source>
</reference>
<dbReference type="AlphaFoldDB" id="A0AAV9HQT0"/>